<name>A0A8J7YVE3_9ARCH</name>
<evidence type="ECO:0000313" key="7">
    <source>
        <dbReference type="Proteomes" id="UP000716004"/>
    </source>
</evidence>
<sequence length="227" mass="24686">MDKDKETASPASNGESQDIVDGEPVKVFVDLPCIACTEKKVVNTLISLSLPFIGKAMQTTFVCTSCGFKHSDIIILENRGPRRFELLVDSIGALNSRVVRSNSGTIRIPEIGVCVEPGTASESFVSNVEGVLDRVLEVVTIVKRDAELDIFEKCESLLERMARMKDGNEPFHLVVEDPYGNSAIIGNGVSVTELDGNQARFLQTGETTFDISSVGPDDFMNNGPEKQ</sequence>
<evidence type="ECO:0000256" key="3">
    <source>
        <dbReference type="ARBA" id="ARBA00022771"/>
    </source>
</evidence>
<dbReference type="PANTHER" id="PTHR10876:SF0">
    <property type="entry name" value="ZINC FINGER PROTEIN ZPR1"/>
    <property type="match status" value="1"/>
</dbReference>
<protein>
    <submittedName>
        <fullName evidence="6">ZPR1 zinc finger domain-containing protein</fullName>
    </submittedName>
</protein>
<dbReference type="SMART" id="SM00709">
    <property type="entry name" value="Zpr1"/>
    <property type="match status" value="1"/>
</dbReference>
<dbReference type="Proteomes" id="UP000716004">
    <property type="component" value="Unassembled WGS sequence"/>
</dbReference>
<dbReference type="GO" id="GO:0008270">
    <property type="term" value="F:zinc ion binding"/>
    <property type="evidence" value="ECO:0007669"/>
    <property type="project" value="UniProtKB-KW"/>
</dbReference>
<keyword evidence="3" id="KW-0863">Zinc-finger</keyword>
<dbReference type="InterPro" id="IPR042451">
    <property type="entry name" value="ZPR1_A/B_dom"/>
</dbReference>
<reference evidence="6" key="1">
    <citation type="submission" date="2021-04" db="EMBL/GenBank/DDBJ databases">
        <title>Genomic insights into ecological role and evolution of a novel Thermoplasmata order Candidatus Sysuiplasmatales.</title>
        <authorList>
            <person name="Yuan Y."/>
        </authorList>
    </citation>
    <scope>NUCLEOTIDE SEQUENCE</scope>
    <source>
        <strain evidence="6">YP2-bin.285</strain>
    </source>
</reference>
<dbReference type="NCBIfam" id="TIGR00310">
    <property type="entry name" value="ZPR1_znf"/>
    <property type="match status" value="1"/>
</dbReference>
<keyword evidence="4" id="KW-0862">Zinc</keyword>
<evidence type="ECO:0000256" key="1">
    <source>
        <dbReference type="ARBA" id="ARBA00008354"/>
    </source>
</evidence>
<dbReference type="AlphaFoldDB" id="A0A8J7YVE3"/>
<comment type="caution">
    <text evidence="6">The sequence shown here is derived from an EMBL/GenBank/DDBJ whole genome shotgun (WGS) entry which is preliminary data.</text>
</comment>
<evidence type="ECO:0000259" key="5">
    <source>
        <dbReference type="SMART" id="SM00709"/>
    </source>
</evidence>
<comment type="similarity">
    <text evidence="1">Belongs to the ZPR1 family.</text>
</comment>
<dbReference type="InterPro" id="IPR004457">
    <property type="entry name" value="Znf_ZPR1"/>
</dbReference>
<feature type="domain" description="Zinc finger ZPR1-type" evidence="5">
    <location>
        <begin position="31"/>
        <end position="186"/>
    </location>
</feature>
<organism evidence="6 7">
    <name type="scientific">Candidatus Sysuiplasma superficiale</name>
    <dbReference type="NCBI Taxonomy" id="2823368"/>
    <lineage>
        <taxon>Archaea</taxon>
        <taxon>Methanobacteriati</taxon>
        <taxon>Thermoplasmatota</taxon>
        <taxon>Thermoplasmata</taxon>
        <taxon>Candidatus Sysuiplasmatales</taxon>
        <taxon>Candidatus Sysuiplasmataceae</taxon>
        <taxon>Candidatus Sysuiplasma</taxon>
    </lineage>
</organism>
<keyword evidence="2" id="KW-0479">Metal-binding</keyword>
<evidence type="ECO:0000256" key="4">
    <source>
        <dbReference type="ARBA" id="ARBA00022833"/>
    </source>
</evidence>
<accession>A0A8J7YVE3</accession>
<dbReference type="NCBIfam" id="TIGR00340">
    <property type="entry name" value="zpr1_rel"/>
    <property type="match status" value="1"/>
</dbReference>
<dbReference type="InterPro" id="IPR004470">
    <property type="entry name" value="ZPR1-like_arc"/>
</dbReference>
<dbReference type="Pfam" id="PF22794">
    <property type="entry name" value="jr-ZPR1"/>
    <property type="match status" value="1"/>
</dbReference>
<dbReference type="Gene3D" id="2.60.120.1040">
    <property type="entry name" value="ZPR1, A/B domain"/>
    <property type="match status" value="1"/>
</dbReference>
<gene>
    <name evidence="6" type="ORF">J9259_10260</name>
</gene>
<dbReference type="InterPro" id="IPR056180">
    <property type="entry name" value="ZPR1_jr_dom"/>
</dbReference>
<evidence type="ECO:0000256" key="2">
    <source>
        <dbReference type="ARBA" id="ARBA00022723"/>
    </source>
</evidence>
<dbReference type="PANTHER" id="PTHR10876">
    <property type="entry name" value="ZINC FINGER PROTEIN ZPR1"/>
    <property type="match status" value="1"/>
</dbReference>
<dbReference type="EMBL" id="JAGVSJ010000099">
    <property type="protein sequence ID" value="MBX8632875.1"/>
    <property type="molecule type" value="Genomic_DNA"/>
</dbReference>
<evidence type="ECO:0000313" key="6">
    <source>
        <dbReference type="EMBL" id="MBX8632875.1"/>
    </source>
</evidence>
<proteinExistence type="inferred from homology"/>
<dbReference type="InterPro" id="IPR040141">
    <property type="entry name" value="ZPR1"/>
</dbReference>